<dbReference type="EMBL" id="AP019737">
    <property type="protein sequence ID" value="BBL10315.1"/>
    <property type="molecule type" value="Genomic_DNA"/>
</dbReference>
<reference evidence="1 2" key="1">
    <citation type="journal article" date="2020" name="Int. J. Syst. Evol. Microbiol.">
        <title>Alistipes communis sp. nov., Alistipes dispar sp. nov. and Alistipes onderdonkii subsp. vulgaris subsp. nov., isolated from human faeces, and creation of Alistipes onderdonkii subsp. onderdonkii subsp. nov.</title>
        <authorList>
            <person name="Sakamoto M."/>
            <person name="Ikeyama N."/>
            <person name="Ogata Y."/>
            <person name="Suda W."/>
            <person name="Iino T."/>
            <person name="Hattori M."/>
            <person name="Ohkuma M."/>
        </authorList>
    </citation>
    <scope>NUCLEOTIDE SEQUENCE [LARGE SCALE GENOMIC DNA]</scope>
    <source>
        <strain evidence="1 2">5CPYCFAH4</strain>
    </source>
</reference>
<accession>A0ACA8R074</accession>
<organism evidence="1 2">
    <name type="scientific">Alistipes onderdonkii subsp. vulgaris</name>
    <dbReference type="NCBI Taxonomy" id="2585117"/>
    <lineage>
        <taxon>Bacteria</taxon>
        <taxon>Pseudomonadati</taxon>
        <taxon>Bacteroidota</taxon>
        <taxon>Bacteroidia</taxon>
        <taxon>Bacteroidales</taxon>
        <taxon>Rikenellaceae</taxon>
        <taxon>Alistipes</taxon>
    </lineage>
</organism>
<gene>
    <name evidence="1" type="ORF">A5CPYCFAH4_25390</name>
</gene>
<evidence type="ECO:0000313" key="1">
    <source>
        <dbReference type="EMBL" id="BBL10315.1"/>
    </source>
</evidence>
<name>A0ACA8R074_9BACT</name>
<dbReference type="Proteomes" id="UP000317465">
    <property type="component" value="Chromosome"/>
</dbReference>
<protein>
    <submittedName>
        <fullName evidence="1">dTDP-4-dehydrorhamnose 3,5-epimerase</fullName>
    </submittedName>
</protein>
<proteinExistence type="predicted"/>
<keyword evidence="2" id="KW-1185">Reference proteome</keyword>
<sequence length="190" mass="21461">MKVIPTEIEGVVLLEPEVFGDARGYFFESYSEQSFDRLVRPVRFVQDNESMSKYGVLRGLHFQRGAHAQSKLVRVVRGRVLDVAVDIRRGSPTFGRHVSVELSGDNKRQFFVPRGFAHGFSVLSDEAVFQYKCDNLYAPESEGAIAWDDPALGIDWHLAPGDVVLSPKDSCHPRLEEAAELFDYNTDYYA</sequence>
<evidence type="ECO:0000313" key="2">
    <source>
        <dbReference type="Proteomes" id="UP000317465"/>
    </source>
</evidence>